<comment type="caution">
    <text evidence="2">The sequence shown here is derived from an EMBL/GenBank/DDBJ whole genome shotgun (WGS) entry which is preliminary data.</text>
</comment>
<gene>
    <name evidence="2" type="ORF">N657DRAFT_634478</name>
</gene>
<reference evidence="2" key="2">
    <citation type="submission" date="2023-05" db="EMBL/GenBank/DDBJ databases">
        <authorList>
            <consortium name="Lawrence Berkeley National Laboratory"/>
            <person name="Steindorff A."/>
            <person name="Hensen N."/>
            <person name="Bonometti L."/>
            <person name="Westerberg I."/>
            <person name="Brannstrom I.O."/>
            <person name="Guillou S."/>
            <person name="Cros-Aarteil S."/>
            <person name="Calhoun S."/>
            <person name="Haridas S."/>
            <person name="Kuo A."/>
            <person name="Mondo S."/>
            <person name="Pangilinan J."/>
            <person name="Riley R."/>
            <person name="Labutti K."/>
            <person name="Andreopoulos B."/>
            <person name="Lipzen A."/>
            <person name="Chen C."/>
            <person name="Yanf M."/>
            <person name="Daum C."/>
            <person name="Ng V."/>
            <person name="Clum A."/>
            <person name="Ohm R."/>
            <person name="Martin F."/>
            <person name="Silar P."/>
            <person name="Natvig D."/>
            <person name="Lalanne C."/>
            <person name="Gautier V."/>
            <person name="Ament-Velasquez S.L."/>
            <person name="Kruys A."/>
            <person name="Hutchinson M.I."/>
            <person name="Powell A.J."/>
            <person name="Barry K."/>
            <person name="Miller A.N."/>
            <person name="Grigoriev I.V."/>
            <person name="Debuchy R."/>
            <person name="Gladieux P."/>
            <person name="Thoren M.H."/>
            <person name="Johannesson H."/>
        </authorList>
    </citation>
    <scope>NUCLEOTIDE SEQUENCE</scope>
    <source>
        <strain evidence="2">CBS 731.68</strain>
    </source>
</reference>
<feature type="region of interest" description="Disordered" evidence="1">
    <location>
        <begin position="559"/>
        <end position="648"/>
    </location>
</feature>
<evidence type="ECO:0000313" key="3">
    <source>
        <dbReference type="Proteomes" id="UP001302602"/>
    </source>
</evidence>
<feature type="region of interest" description="Disordered" evidence="1">
    <location>
        <begin position="43"/>
        <end position="68"/>
    </location>
</feature>
<protein>
    <submittedName>
        <fullName evidence="2">Uncharacterized protein</fullName>
    </submittedName>
</protein>
<dbReference type="GeneID" id="87828053"/>
<name>A0AAN6TYV7_9PEZI</name>
<feature type="compositionally biased region" description="Basic and acidic residues" evidence="1">
    <location>
        <begin position="576"/>
        <end position="587"/>
    </location>
</feature>
<reference evidence="2" key="1">
    <citation type="journal article" date="2023" name="Mol. Phylogenet. Evol.">
        <title>Genome-scale phylogeny and comparative genomics of the fungal order Sordariales.</title>
        <authorList>
            <person name="Hensen N."/>
            <person name="Bonometti L."/>
            <person name="Westerberg I."/>
            <person name="Brannstrom I.O."/>
            <person name="Guillou S."/>
            <person name="Cros-Aarteil S."/>
            <person name="Calhoun S."/>
            <person name="Haridas S."/>
            <person name="Kuo A."/>
            <person name="Mondo S."/>
            <person name="Pangilinan J."/>
            <person name="Riley R."/>
            <person name="LaButti K."/>
            <person name="Andreopoulos B."/>
            <person name="Lipzen A."/>
            <person name="Chen C."/>
            <person name="Yan M."/>
            <person name="Daum C."/>
            <person name="Ng V."/>
            <person name="Clum A."/>
            <person name="Steindorff A."/>
            <person name="Ohm R.A."/>
            <person name="Martin F."/>
            <person name="Silar P."/>
            <person name="Natvig D.O."/>
            <person name="Lalanne C."/>
            <person name="Gautier V."/>
            <person name="Ament-Velasquez S.L."/>
            <person name="Kruys A."/>
            <person name="Hutchinson M.I."/>
            <person name="Powell A.J."/>
            <person name="Barry K."/>
            <person name="Miller A.N."/>
            <person name="Grigoriev I.V."/>
            <person name="Debuchy R."/>
            <person name="Gladieux P."/>
            <person name="Hiltunen Thoren M."/>
            <person name="Johannesson H."/>
        </authorList>
    </citation>
    <scope>NUCLEOTIDE SEQUENCE</scope>
    <source>
        <strain evidence="2">CBS 731.68</strain>
    </source>
</reference>
<proteinExistence type="predicted"/>
<dbReference type="Proteomes" id="UP001302602">
    <property type="component" value="Unassembled WGS sequence"/>
</dbReference>
<organism evidence="2 3">
    <name type="scientific">Parathielavia appendiculata</name>
    <dbReference type="NCBI Taxonomy" id="2587402"/>
    <lineage>
        <taxon>Eukaryota</taxon>
        <taxon>Fungi</taxon>
        <taxon>Dikarya</taxon>
        <taxon>Ascomycota</taxon>
        <taxon>Pezizomycotina</taxon>
        <taxon>Sordariomycetes</taxon>
        <taxon>Sordariomycetidae</taxon>
        <taxon>Sordariales</taxon>
        <taxon>Chaetomiaceae</taxon>
        <taxon>Parathielavia</taxon>
    </lineage>
</organism>
<feature type="compositionally biased region" description="Low complexity" evidence="1">
    <location>
        <begin position="56"/>
        <end position="68"/>
    </location>
</feature>
<sequence length="746" mass="83173">MAEDYDCEFDPSLGQEFDGLGEPGLPSFLEESFMEAHQNMNGIQHVQPGDNGVPDAGGNNTTATASTAPQVTADPVFHDPGLTLRASPVSQSLIDPALRDPSLALPAAPDPQAYQVAVESGGWNNQAYVDRDPQGQGNSTNQALTEQEAYKSTHGHSAYAMPPPPPPPPNNVPSATHQGMQPPQFRQQQLQQLKLLRQAYQVVQSQQPQFTQAMQPNITWQPFVPGNHYQQIGQSHQSVGLYVPQHGQPLHNLNQPVLPDPPVPVWQHAQPNQHLIQHKRRRKGSPGNDPSGRYTKPSGLSSWDPRVGKDKKDRLFQYYLHSAELRPGLTYTREQLVNFFLGTQNPNPNRQLTLWIQNTPAQSNDRYAAGGNSAKCRFEGCPARQNTIMKGFWRVAFDEFSHKTGKFNGIDPMQNAGYMHLHCFETAFDLGYLIHYGAARHGFRIAADTRQLEAETKNPMSITRDHGEMLETYNQWVDGQRARADLLEAQNSALPQEQWYTGFAPAADAIPPHPQRLGYALTVTHLNCEVEGRAKNREKRGGAHIGLHMGDLILHEQLKRQHAEKKRQAPQEPEAEETRHDRLKAEPEENTIVAASGTEPSRLTVPSGDPTLPGPVTRKRGRGEGQDQEGQQGEENLPDTRTPKRARQAADQIIEQLSSQPHVTRQTTAMIQSRLGEEPAVVRDRVLREVPPAYQPLFDDSLRNERLAGQISKLDSAQRRAVEHTVGKQEKEGRVLGEKKRKIQSM</sequence>
<evidence type="ECO:0000313" key="2">
    <source>
        <dbReference type="EMBL" id="KAK4123313.1"/>
    </source>
</evidence>
<feature type="region of interest" description="Disordered" evidence="1">
    <location>
        <begin position="273"/>
        <end position="307"/>
    </location>
</feature>
<feature type="compositionally biased region" description="Basic and acidic residues" evidence="1">
    <location>
        <begin position="559"/>
        <end position="569"/>
    </location>
</feature>
<dbReference type="AlphaFoldDB" id="A0AAN6TYV7"/>
<accession>A0AAN6TYV7</accession>
<feature type="compositionally biased region" description="Basic and acidic residues" evidence="1">
    <location>
        <begin position="718"/>
        <end position="738"/>
    </location>
</feature>
<feature type="region of interest" description="Disordered" evidence="1">
    <location>
        <begin position="148"/>
        <end position="182"/>
    </location>
</feature>
<dbReference type="RefSeq" id="XP_062647084.1">
    <property type="nucleotide sequence ID" value="XM_062791284.1"/>
</dbReference>
<dbReference type="EMBL" id="MU853229">
    <property type="protein sequence ID" value="KAK4123313.1"/>
    <property type="molecule type" value="Genomic_DNA"/>
</dbReference>
<feature type="compositionally biased region" description="Pro residues" evidence="1">
    <location>
        <begin position="161"/>
        <end position="171"/>
    </location>
</feature>
<keyword evidence="3" id="KW-1185">Reference proteome</keyword>
<evidence type="ECO:0000256" key="1">
    <source>
        <dbReference type="SAM" id="MobiDB-lite"/>
    </source>
</evidence>
<feature type="region of interest" description="Disordered" evidence="1">
    <location>
        <begin position="718"/>
        <end position="746"/>
    </location>
</feature>